<gene>
    <name evidence="2" type="ORF">BGW38_003345</name>
</gene>
<sequence>MFHKVMQGLVGMEEDFENQQREQHAKATSLQAEESLFKAVAEDRRGAAVVRDIQASTRDTAENSASVSGPNTDSDQESGIRNPSCLKRKRRGQEIDIMKSTSDLFRAVAEKYCAVN</sequence>
<proteinExistence type="predicted"/>
<feature type="region of interest" description="Disordered" evidence="1">
    <location>
        <begin position="1"/>
        <end position="31"/>
    </location>
</feature>
<dbReference type="AlphaFoldDB" id="A0A9P6FST9"/>
<dbReference type="Proteomes" id="UP000780801">
    <property type="component" value="Unassembled WGS sequence"/>
</dbReference>
<evidence type="ECO:0000313" key="3">
    <source>
        <dbReference type="Proteomes" id="UP000780801"/>
    </source>
</evidence>
<dbReference type="OrthoDB" id="2443346at2759"/>
<name>A0A9P6FST9_9FUNG</name>
<reference evidence="2" key="1">
    <citation type="journal article" date="2020" name="Fungal Divers.">
        <title>Resolving the Mortierellaceae phylogeny through synthesis of multi-gene phylogenetics and phylogenomics.</title>
        <authorList>
            <person name="Vandepol N."/>
            <person name="Liber J."/>
            <person name="Desiro A."/>
            <person name="Na H."/>
            <person name="Kennedy M."/>
            <person name="Barry K."/>
            <person name="Grigoriev I.V."/>
            <person name="Miller A.N."/>
            <person name="O'Donnell K."/>
            <person name="Stajich J.E."/>
            <person name="Bonito G."/>
        </authorList>
    </citation>
    <scope>NUCLEOTIDE SEQUENCE</scope>
    <source>
        <strain evidence="2">KOD1015</strain>
    </source>
</reference>
<organism evidence="2 3">
    <name type="scientific">Lunasporangiospora selenospora</name>
    <dbReference type="NCBI Taxonomy" id="979761"/>
    <lineage>
        <taxon>Eukaryota</taxon>
        <taxon>Fungi</taxon>
        <taxon>Fungi incertae sedis</taxon>
        <taxon>Mucoromycota</taxon>
        <taxon>Mortierellomycotina</taxon>
        <taxon>Mortierellomycetes</taxon>
        <taxon>Mortierellales</taxon>
        <taxon>Mortierellaceae</taxon>
        <taxon>Lunasporangiospora</taxon>
    </lineage>
</organism>
<feature type="compositionally biased region" description="Polar residues" evidence="1">
    <location>
        <begin position="54"/>
        <end position="81"/>
    </location>
</feature>
<feature type="region of interest" description="Disordered" evidence="1">
    <location>
        <begin position="51"/>
        <end position="93"/>
    </location>
</feature>
<evidence type="ECO:0000313" key="2">
    <source>
        <dbReference type="EMBL" id="KAF9580131.1"/>
    </source>
</evidence>
<keyword evidence="3" id="KW-1185">Reference proteome</keyword>
<evidence type="ECO:0000256" key="1">
    <source>
        <dbReference type="SAM" id="MobiDB-lite"/>
    </source>
</evidence>
<accession>A0A9P6FST9</accession>
<comment type="caution">
    <text evidence="2">The sequence shown here is derived from an EMBL/GenBank/DDBJ whole genome shotgun (WGS) entry which is preliminary data.</text>
</comment>
<protein>
    <submittedName>
        <fullName evidence="2">Uncharacterized protein</fullName>
    </submittedName>
</protein>
<dbReference type="EMBL" id="JAABOA010002263">
    <property type="protein sequence ID" value="KAF9580131.1"/>
    <property type="molecule type" value="Genomic_DNA"/>
</dbReference>